<organism evidence="2 3">
    <name type="scientific">Aegilops tauschii subsp. strangulata</name>
    <name type="common">Goatgrass</name>
    <dbReference type="NCBI Taxonomy" id="200361"/>
    <lineage>
        <taxon>Eukaryota</taxon>
        <taxon>Viridiplantae</taxon>
        <taxon>Streptophyta</taxon>
        <taxon>Embryophyta</taxon>
        <taxon>Tracheophyta</taxon>
        <taxon>Spermatophyta</taxon>
        <taxon>Magnoliopsida</taxon>
        <taxon>Liliopsida</taxon>
        <taxon>Poales</taxon>
        <taxon>Poaceae</taxon>
        <taxon>BOP clade</taxon>
        <taxon>Pooideae</taxon>
        <taxon>Triticodae</taxon>
        <taxon>Triticeae</taxon>
        <taxon>Triticinae</taxon>
        <taxon>Aegilops</taxon>
    </lineage>
</organism>
<dbReference type="AlphaFoldDB" id="A0A453Q4E1"/>
<evidence type="ECO:0000313" key="3">
    <source>
        <dbReference type="Proteomes" id="UP000015105"/>
    </source>
</evidence>
<feature type="region of interest" description="Disordered" evidence="1">
    <location>
        <begin position="1"/>
        <end position="32"/>
    </location>
</feature>
<feature type="region of interest" description="Disordered" evidence="1">
    <location>
        <begin position="37"/>
        <end position="56"/>
    </location>
</feature>
<dbReference type="EnsemblPlants" id="AET6Gv20978200.1">
    <property type="protein sequence ID" value="AET6Gv20978200.1"/>
    <property type="gene ID" value="AET6Gv20978200"/>
</dbReference>
<reference evidence="2" key="3">
    <citation type="journal article" date="2017" name="Nature">
        <title>Genome sequence of the progenitor of the wheat D genome Aegilops tauschii.</title>
        <authorList>
            <person name="Luo M.C."/>
            <person name="Gu Y.Q."/>
            <person name="Puiu D."/>
            <person name="Wang H."/>
            <person name="Twardziok S.O."/>
            <person name="Deal K.R."/>
            <person name="Huo N."/>
            <person name="Zhu T."/>
            <person name="Wang L."/>
            <person name="Wang Y."/>
            <person name="McGuire P.E."/>
            <person name="Liu S."/>
            <person name="Long H."/>
            <person name="Ramasamy R.K."/>
            <person name="Rodriguez J.C."/>
            <person name="Van S.L."/>
            <person name="Yuan L."/>
            <person name="Wang Z."/>
            <person name="Xia Z."/>
            <person name="Xiao L."/>
            <person name="Anderson O.D."/>
            <person name="Ouyang S."/>
            <person name="Liang Y."/>
            <person name="Zimin A.V."/>
            <person name="Pertea G."/>
            <person name="Qi P."/>
            <person name="Bennetzen J.L."/>
            <person name="Dai X."/>
            <person name="Dawson M.W."/>
            <person name="Muller H.G."/>
            <person name="Kugler K."/>
            <person name="Rivarola-Duarte L."/>
            <person name="Spannagl M."/>
            <person name="Mayer K.F.X."/>
            <person name="Lu F.H."/>
            <person name="Bevan M.W."/>
            <person name="Leroy P."/>
            <person name="Li P."/>
            <person name="You F.M."/>
            <person name="Sun Q."/>
            <person name="Liu Z."/>
            <person name="Lyons E."/>
            <person name="Wicker T."/>
            <person name="Salzberg S.L."/>
            <person name="Devos K.M."/>
            <person name="Dvorak J."/>
        </authorList>
    </citation>
    <scope>NUCLEOTIDE SEQUENCE [LARGE SCALE GENOMIC DNA]</scope>
    <source>
        <strain evidence="2">cv. AL8/78</strain>
    </source>
</reference>
<accession>A0A453Q4E1</accession>
<dbReference type="Proteomes" id="UP000015105">
    <property type="component" value="Chromosome 6D"/>
</dbReference>
<evidence type="ECO:0000256" key="1">
    <source>
        <dbReference type="SAM" id="MobiDB-lite"/>
    </source>
</evidence>
<reference evidence="3" key="1">
    <citation type="journal article" date="2014" name="Science">
        <title>Ancient hybridizations among the ancestral genomes of bread wheat.</title>
        <authorList>
            <consortium name="International Wheat Genome Sequencing Consortium,"/>
            <person name="Marcussen T."/>
            <person name="Sandve S.R."/>
            <person name="Heier L."/>
            <person name="Spannagl M."/>
            <person name="Pfeifer M."/>
            <person name="Jakobsen K.S."/>
            <person name="Wulff B.B."/>
            <person name="Steuernagel B."/>
            <person name="Mayer K.F."/>
            <person name="Olsen O.A."/>
        </authorList>
    </citation>
    <scope>NUCLEOTIDE SEQUENCE [LARGE SCALE GENOMIC DNA]</scope>
    <source>
        <strain evidence="3">cv. AL8/78</strain>
    </source>
</reference>
<sequence>QNSGVWNKPFPRRKNVEARGRHAPPAAPSRTEICDAPQNVEAHEDPPSGCRSSKGRKWRGGHMPALLCFTLPNNGWFSREHGGIRTAVLHGLCCVMQPIF</sequence>
<name>A0A453Q4E1_AEGTS</name>
<reference evidence="3" key="2">
    <citation type="journal article" date="2017" name="Nat. Plants">
        <title>The Aegilops tauschii genome reveals multiple impacts of transposons.</title>
        <authorList>
            <person name="Zhao G."/>
            <person name="Zou C."/>
            <person name="Li K."/>
            <person name="Wang K."/>
            <person name="Li T."/>
            <person name="Gao L."/>
            <person name="Zhang X."/>
            <person name="Wang H."/>
            <person name="Yang Z."/>
            <person name="Liu X."/>
            <person name="Jiang W."/>
            <person name="Mao L."/>
            <person name="Kong X."/>
            <person name="Jiao Y."/>
            <person name="Jia J."/>
        </authorList>
    </citation>
    <scope>NUCLEOTIDE SEQUENCE [LARGE SCALE GENOMIC DNA]</scope>
    <source>
        <strain evidence="3">cv. AL8/78</strain>
    </source>
</reference>
<protein>
    <submittedName>
        <fullName evidence="2">Uncharacterized protein</fullName>
    </submittedName>
</protein>
<reference evidence="2" key="4">
    <citation type="submission" date="2019-03" db="UniProtKB">
        <authorList>
            <consortium name="EnsemblPlants"/>
        </authorList>
    </citation>
    <scope>IDENTIFICATION</scope>
</reference>
<keyword evidence="3" id="KW-1185">Reference proteome</keyword>
<dbReference type="Gramene" id="AET6Gv20978200.1">
    <property type="protein sequence ID" value="AET6Gv20978200.1"/>
    <property type="gene ID" value="AET6Gv20978200"/>
</dbReference>
<reference evidence="2" key="5">
    <citation type="journal article" date="2021" name="G3 (Bethesda)">
        <title>Aegilops tauschii genome assembly Aet v5.0 features greater sequence contiguity and improved annotation.</title>
        <authorList>
            <person name="Wang L."/>
            <person name="Zhu T."/>
            <person name="Rodriguez J.C."/>
            <person name="Deal K.R."/>
            <person name="Dubcovsky J."/>
            <person name="McGuire P.E."/>
            <person name="Lux T."/>
            <person name="Spannagl M."/>
            <person name="Mayer K.F.X."/>
            <person name="Baldrich P."/>
            <person name="Meyers B.C."/>
            <person name="Huo N."/>
            <person name="Gu Y.Q."/>
            <person name="Zhou H."/>
            <person name="Devos K.M."/>
            <person name="Bennetzen J.L."/>
            <person name="Unver T."/>
            <person name="Budak H."/>
            <person name="Gulick P.J."/>
            <person name="Galiba G."/>
            <person name="Kalapos B."/>
            <person name="Nelson D.R."/>
            <person name="Li P."/>
            <person name="You F.M."/>
            <person name="Luo M.C."/>
            <person name="Dvorak J."/>
        </authorList>
    </citation>
    <scope>NUCLEOTIDE SEQUENCE [LARGE SCALE GENOMIC DNA]</scope>
    <source>
        <strain evidence="2">cv. AL8/78</strain>
    </source>
</reference>
<evidence type="ECO:0000313" key="2">
    <source>
        <dbReference type="EnsemblPlants" id="AET6Gv20978200.1"/>
    </source>
</evidence>
<proteinExistence type="predicted"/>